<dbReference type="InterPro" id="IPR000850">
    <property type="entry name" value="Adenylat/UMP-CMP_kin"/>
</dbReference>
<dbReference type="PROSITE" id="PS00113">
    <property type="entry name" value="ADENYLATE_KINASE"/>
    <property type="match status" value="1"/>
</dbReference>
<dbReference type="Pfam" id="PF00406">
    <property type="entry name" value="ADK"/>
    <property type="match status" value="2"/>
</dbReference>
<evidence type="ECO:0000313" key="6">
    <source>
        <dbReference type="Proteomes" id="UP000600918"/>
    </source>
</evidence>
<dbReference type="EMBL" id="JACSDY010000009">
    <property type="protein sequence ID" value="KAF7420065.1"/>
    <property type="molecule type" value="Genomic_DNA"/>
</dbReference>
<dbReference type="Gene3D" id="3.40.50.300">
    <property type="entry name" value="P-loop containing nucleotide triphosphate hydrolases"/>
    <property type="match status" value="1"/>
</dbReference>
<evidence type="ECO:0000313" key="5">
    <source>
        <dbReference type="EMBL" id="KAF7420065.1"/>
    </source>
</evidence>
<protein>
    <recommendedName>
        <fullName evidence="4">Adenylate kinase active site lid domain-containing protein</fullName>
    </recommendedName>
</protein>
<keyword evidence="1" id="KW-0808">Transferase</keyword>
<dbReference type="Proteomes" id="UP000600918">
    <property type="component" value="Unassembled WGS sequence"/>
</dbReference>
<evidence type="ECO:0000256" key="2">
    <source>
        <dbReference type="ARBA" id="ARBA00022741"/>
    </source>
</evidence>
<sequence>MVALSTCCFSKAAAFRAVILGAPASGKGTISLRIIEQFNIIHISSGDKLRLHVKNGTGTYPAGKKLARRDRGKRGTLEVHPIRTFDTPIIPTIRLCQWFDAQFIVHSVTFVLGTSYSLATSLSTLDLIKLGKEVKKYLDSGSFVPDKTMISLIEKEIEVVGNRNWLLDGFPRTLTQAEMLHRIQPVNLVLNLIVPTSVILNRVKNRWVHLPSGRIYNIGFNDPKVPGKDDVTGEPLSQREDDKPEVVHRRLEEYSAKTKPVIDFYSNLGILKNFRGNTTDKIWPSINECIEQFL</sequence>
<evidence type="ECO:0000256" key="3">
    <source>
        <dbReference type="ARBA" id="ARBA00022777"/>
    </source>
</evidence>
<feature type="domain" description="Adenylate kinase active site lid" evidence="4">
    <location>
        <begin position="206"/>
        <end position="241"/>
    </location>
</feature>
<accession>A0A834U7M6</accession>
<dbReference type="InterPro" id="IPR027417">
    <property type="entry name" value="P-loop_NTPase"/>
</dbReference>
<dbReference type="HAMAP" id="MF_00235">
    <property type="entry name" value="Adenylate_kinase_Adk"/>
    <property type="match status" value="1"/>
</dbReference>
<name>A0A834U7M6_VESPE</name>
<dbReference type="Pfam" id="PF05191">
    <property type="entry name" value="ADK_lid"/>
    <property type="match status" value="1"/>
</dbReference>
<comment type="caution">
    <text evidence="5">The sequence shown here is derived from an EMBL/GenBank/DDBJ whole genome shotgun (WGS) entry which is preliminary data.</text>
</comment>
<evidence type="ECO:0000259" key="4">
    <source>
        <dbReference type="Pfam" id="PF05191"/>
    </source>
</evidence>
<dbReference type="InterPro" id="IPR007862">
    <property type="entry name" value="Adenylate_kinase_lid-dom"/>
</dbReference>
<dbReference type="CDD" id="cd01428">
    <property type="entry name" value="ADK"/>
    <property type="match status" value="1"/>
</dbReference>
<keyword evidence="6" id="KW-1185">Reference proteome</keyword>
<dbReference type="PANTHER" id="PTHR23359">
    <property type="entry name" value="NUCLEOTIDE KINASE"/>
    <property type="match status" value="1"/>
</dbReference>
<dbReference type="GO" id="GO:0004017">
    <property type="term" value="F:AMP kinase activity"/>
    <property type="evidence" value="ECO:0007669"/>
    <property type="project" value="InterPro"/>
</dbReference>
<dbReference type="GO" id="GO:0005524">
    <property type="term" value="F:ATP binding"/>
    <property type="evidence" value="ECO:0007669"/>
    <property type="project" value="InterPro"/>
</dbReference>
<dbReference type="AlphaFoldDB" id="A0A834U7M6"/>
<proteinExistence type="inferred from homology"/>
<organism evidence="5 6">
    <name type="scientific">Vespula pensylvanica</name>
    <name type="common">Western yellow jacket</name>
    <name type="synonym">Wasp</name>
    <dbReference type="NCBI Taxonomy" id="30213"/>
    <lineage>
        <taxon>Eukaryota</taxon>
        <taxon>Metazoa</taxon>
        <taxon>Ecdysozoa</taxon>
        <taxon>Arthropoda</taxon>
        <taxon>Hexapoda</taxon>
        <taxon>Insecta</taxon>
        <taxon>Pterygota</taxon>
        <taxon>Neoptera</taxon>
        <taxon>Endopterygota</taxon>
        <taxon>Hymenoptera</taxon>
        <taxon>Apocrita</taxon>
        <taxon>Aculeata</taxon>
        <taxon>Vespoidea</taxon>
        <taxon>Vespidae</taxon>
        <taxon>Vespinae</taxon>
        <taxon>Vespula</taxon>
    </lineage>
</organism>
<gene>
    <name evidence="5" type="ORF">H0235_010362</name>
</gene>
<evidence type="ECO:0000256" key="1">
    <source>
        <dbReference type="ARBA" id="ARBA00022679"/>
    </source>
</evidence>
<dbReference type="SUPFAM" id="SSF52540">
    <property type="entry name" value="P-loop containing nucleoside triphosphate hydrolases"/>
    <property type="match status" value="1"/>
</dbReference>
<reference evidence="5" key="1">
    <citation type="journal article" date="2020" name="G3 (Bethesda)">
        <title>High-Quality Assemblies for Three Invasive Social Wasps from the &lt;i&gt;Vespula&lt;/i&gt; Genus.</title>
        <authorList>
            <person name="Harrop T.W.R."/>
            <person name="Guhlin J."/>
            <person name="McLaughlin G.M."/>
            <person name="Permina E."/>
            <person name="Stockwell P."/>
            <person name="Gilligan J."/>
            <person name="Le Lec M.F."/>
            <person name="Gruber M.A.M."/>
            <person name="Quinn O."/>
            <person name="Lovegrove M."/>
            <person name="Duncan E.J."/>
            <person name="Remnant E.J."/>
            <person name="Van Eeckhoven J."/>
            <person name="Graham B."/>
            <person name="Knapp R.A."/>
            <person name="Langford K.W."/>
            <person name="Kronenberg Z."/>
            <person name="Press M.O."/>
            <person name="Eacker S.M."/>
            <person name="Wilson-Rankin E.E."/>
            <person name="Purcell J."/>
            <person name="Lester P.J."/>
            <person name="Dearden P.K."/>
        </authorList>
    </citation>
    <scope>NUCLEOTIDE SEQUENCE</scope>
    <source>
        <strain evidence="5">Volc-1</strain>
    </source>
</reference>
<keyword evidence="2" id="KW-0547">Nucleotide-binding</keyword>
<keyword evidence="3" id="KW-0418">Kinase</keyword>
<dbReference type="InterPro" id="IPR033690">
    <property type="entry name" value="Adenylat_kinase_CS"/>
</dbReference>